<organism evidence="1 2">
    <name type="scientific">Sphaerodactylus townsendi</name>
    <dbReference type="NCBI Taxonomy" id="933632"/>
    <lineage>
        <taxon>Eukaryota</taxon>
        <taxon>Metazoa</taxon>
        <taxon>Chordata</taxon>
        <taxon>Craniata</taxon>
        <taxon>Vertebrata</taxon>
        <taxon>Euteleostomi</taxon>
        <taxon>Lepidosauria</taxon>
        <taxon>Squamata</taxon>
        <taxon>Bifurcata</taxon>
        <taxon>Gekkota</taxon>
        <taxon>Sphaerodactylidae</taxon>
        <taxon>Sphaerodactylus</taxon>
    </lineage>
</organism>
<evidence type="ECO:0000313" key="2">
    <source>
        <dbReference type="Proteomes" id="UP000827872"/>
    </source>
</evidence>
<reference evidence="1" key="1">
    <citation type="submission" date="2021-08" db="EMBL/GenBank/DDBJ databases">
        <title>The first chromosome-level gecko genome reveals the dynamic sex chromosomes of Neotropical dwarf geckos (Sphaerodactylidae: Sphaerodactylus).</title>
        <authorList>
            <person name="Pinto B.J."/>
            <person name="Keating S.E."/>
            <person name="Gamble T."/>
        </authorList>
    </citation>
    <scope>NUCLEOTIDE SEQUENCE</scope>
    <source>
        <strain evidence="1">TG3544</strain>
    </source>
</reference>
<comment type="caution">
    <text evidence="1">The sequence shown here is derived from an EMBL/GenBank/DDBJ whole genome shotgun (WGS) entry which is preliminary data.</text>
</comment>
<dbReference type="EMBL" id="CM037615">
    <property type="protein sequence ID" value="KAH8013959.1"/>
    <property type="molecule type" value="Genomic_DNA"/>
</dbReference>
<proteinExistence type="predicted"/>
<protein>
    <submittedName>
        <fullName evidence="1">Uncharacterized protein</fullName>
    </submittedName>
</protein>
<keyword evidence="2" id="KW-1185">Reference proteome</keyword>
<gene>
    <name evidence="1" type="ORF">K3G42_023991</name>
</gene>
<name>A0ACB8G353_9SAUR</name>
<dbReference type="Proteomes" id="UP000827872">
    <property type="component" value="Linkage Group LG02"/>
</dbReference>
<accession>A0ACB8G353</accession>
<evidence type="ECO:0000313" key="1">
    <source>
        <dbReference type="EMBL" id="KAH8013959.1"/>
    </source>
</evidence>
<sequence>MSVLDQCASEILEGNGVQVLMEMLFEKSSSGNSSELAACERVQQKAAVTLARLSRDPEIAHAAIKLSCKNFNALPMV</sequence>